<keyword evidence="2" id="KW-0472">Membrane</keyword>
<dbReference type="EMBL" id="ABSU01000001">
    <property type="protein sequence ID" value="EFE36687.1"/>
    <property type="molecule type" value="Genomic_DNA"/>
</dbReference>
<dbReference type="AlphaFoldDB" id="D4AIW4"/>
<gene>
    <name evidence="4" type="ORF">ARB_04212</name>
</gene>
<organism evidence="4 5">
    <name type="scientific">Arthroderma benhamiae (strain ATCC MYA-4681 / CBS 112371)</name>
    <name type="common">Trichophyton mentagrophytes</name>
    <dbReference type="NCBI Taxonomy" id="663331"/>
    <lineage>
        <taxon>Eukaryota</taxon>
        <taxon>Fungi</taxon>
        <taxon>Dikarya</taxon>
        <taxon>Ascomycota</taxon>
        <taxon>Pezizomycotina</taxon>
        <taxon>Eurotiomycetes</taxon>
        <taxon>Eurotiomycetidae</taxon>
        <taxon>Onygenales</taxon>
        <taxon>Arthrodermataceae</taxon>
        <taxon>Trichophyton</taxon>
    </lineage>
</organism>
<protein>
    <submittedName>
        <fullName evidence="4">Uncharacterized protein</fullName>
    </submittedName>
</protein>
<sequence length="493" mass="54268">MPASRFLGLCALLQALRATQAFAPDWTITKYFEDSVTTLPGNTGRYGTYPATEYTSTVTVVPTVTSPIATATIIATTYPEAITYVLIGLEPGQGTSSSYDYSESTNTYYVPLTYTYPRYCSVTSGESTITTSARISIPTEIQSVLTPTVTSVTTSVVDYLESVSYYTSTASFVDPTELPSGIYSSIEASHTPSEIQYCRYESHSGSGGYGSQPSSSSSSSDNYDGYCGRYYGCYHSYWSPYLALSLIITFSWFGLFFIVGLIESAVRFRKLMRGRGASRGLPKSFACLCPILSCLFIMCMHRGYRPKPREEQEELERNWKSMSFAAKFTLWLKYGFSRSYPPMLGAAPPLATDPLPASQPQMAQQPVVPGVMPPLPQQTGPQPLPHQTGQQTERQLDNQQQEQQPVLRSAEQNPESSQREYQPLPTVGQSGSTGLFEHPTHAISPVNEQGSPLPLQSDLTQPYTSHDQHIHEEQPQNAITQPTDFHSGAPKNA</sequence>
<dbReference type="OMA" id="ACSTQWT"/>
<proteinExistence type="predicted"/>
<keyword evidence="2" id="KW-0812">Transmembrane</keyword>
<keyword evidence="3" id="KW-0732">Signal</keyword>
<keyword evidence="2" id="KW-1133">Transmembrane helix</keyword>
<dbReference type="GeneID" id="9524441"/>
<feature type="compositionally biased region" description="Low complexity" evidence="1">
    <location>
        <begin position="377"/>
        <end position="404"/>
    </location>
</feature>
<feature type="transmembrane region" description="Helical" evidence="2">
    <location>
        <begin position="283"/>
        <end position="304"/>
    </location>
</feature>
<evidence type="ECO:0000313" key="4">
    <source>
        <dbReference type="EMBL" id="EFE36687.1"/>
    </source>
</evidence>
<dbReference type="HOGENOM" id="CLU_590471_0_0_1"/>
<feature type="region of interest" description="Disordered" evidence="1">
    <location>
        <begin position="351"/>
        <end position="493"/>
    </location>
</feature>
<comment type="caution">
    <text evidence="4">The sequence shown here is derived from an EMBL/GenBank/DDBJ whole genome shotgun (WGS) entry which is preliminary data.</text>
</comment>
<dbReference type="eggNOG" id="ENOG502SNJZ">
    <property type="taxonomic scope" value="Eukaryota"/>
</dbReference>
<feature type="compositionally biased region" description="Polar residues" evidence="1">
    <location>
        <begin position="475"/>
        <end position="484"/>
    </location>
</feature>
<evidence type="ECO:0000256" key="1">
    <source>
        <dbReference type="SAM" id="MobiDB-lite"/>
    </source>
</evidence>
<feature type="chain" id="PRO_5003053762" evidence="3">
    <location>
        <begin position="22"/>
        <end position="493"/>
    </location>
</feature>
<name>D4AIW4_ARTBC</name>
<evidence type="ECO:0000313" key="5">
    <source>
        <dbReference type="Proteomes" id="UP000008866"/>
    </source>
</evidence>
<reference evidence="5" key="1">
    <citation type="journal article" date="2011" name="Genome Biol.">
        <title>Comparative and functional genomics provide insights into the pathogenicity of dermatophytic fungi.</title>
        <authorList>
            <person name="Burmester A."/>
            <person name="Shelest E."/>
            <person name="Gloeckner G."/>
            <person name="Heddergott C."/>
            <person name="Schindler S."/>
            <person name="Staib P."/>
            <person name="Heidel A."/>
            <person name="Felder M."/>
            <person name="Petzold A."/>
            <person name="Szafranski K."/>
            <person name="Feuermann M."/>
            <person name="Pedruzzi I."/>
            <person name="Priebe S."/>
            <person name="Groth M."/>
            <person name="Winkler R."/>
            <person name="Li W."/>
            <person name="Kniemeyer O."/>
            <person name="Schroeckh V."/>
            <person name="Hertweck C."/>
            <person name="Hube B."/>
            <person name="White T.C."/>
            <person name="Platzer M."/>
            <person name="Guthke R."/>
            <person name="Heitman J."/>
            <person name="Woestemeyer J."/>
            <person name="Zipfel P.F."/>
            <person name="Monod M."/>
            <person name="Brakhage A.A."/>
        </authorList>
    </citation>
    <scope>NUCLEOTIDE SEQUENCE [LARGE SCALE GENOMIC DNA]</scope>
    <source>
        <strain evidence="5">ATCC MYA-4681 / CBS 112371</strain>
    </source>
</reference>
<dbReference type="KEGG" id="abe:ARB_04212"/>
<evidence type="ECO:0000256" key="3">
    <source>
        <dbReference type="SAM" id="SignalP"/>
    </source>
</evidence>
<feature type="compositionally biased region" description="Polar residues" evidence="1">
    <location>
        <begin position="410"/>
        <end position="420"/>
    </location>
</feature>
<dbReference type="OrthoDB" id="3795566at2759"/>
<dbReference type="RefSeq" id="XP_003017332.1">
    <property type="nucleotide sequence ID" value="XM_003017286.1"/>
</dbReference>
<keyword evidence="5" id="KW-1185">Reference proteome</keyword>
<feature type="transmembrane region" description="Helical" evidence="2">
    <location>
        <begin position="241"/>
        <end position="262"/>
    </location>
</feature>
<dbReference type="STRING" id="663331.D4AIW4"/>
<dbReference type="Proteomes" id="UP000008866">
    <property type="component" value="Unassembled WGS sequence"/>
</dbReference>
<evidence type="ECO:0000256" key="2">
    <source>
        <dbReference type="SAM" id="Phobius"/>
    </source>
</evidence>
<feature type="signal peptide" evidence="3">
    <location>
        <begin position="1"/>
        <end position="21"/>
    </location>
</feature>
<accession>D4AIW4</accession>